<feature type="region of interest" description="Disordered" evidence="1">
    <location>
        <begin position="1"/>
        <end position="56"/>
    </location>
</feature>
<dbReference type="Proteomes" id="UP001152087">
    <property type="component" value="Unassembled WGS sequence"/>
</dbReference>
<dbReference type="EMBL" id="JAOQAV010000140">
    <property type="protein sequence ID" value="KAJ4176950.1"/>
    <property type="molecule type" value="Genomic_DNA"/>
</dbReference>
<name>A0A9W8QSL2_9HYPO</name>
<evidence type="ECO:0000313" key="2">
    <source>
        <dbReference type="EMBL" id="KAJ4176950.1"/>
    </source>
</evidence>
<protein>
    <submittedName>
        <fullName evidence="2">Uncharacterized protein</fullName>
    </submittedName>
</protein>
<dbReference type="AlphaFoldDB" id="A0A9W8QSL2"/>
<gene>
    <name evidence="2" type="ORF">NW755_014143</name>
</gene>
<reference evidence="2" key="1">
    <citation type="submission" date="2022-09" db="EMBL/GenBank/DDBJ databases">
        <title>Fusarium specimens isolated from Avocado Roots.</title>
        <authorList>
            <person name="Stajich J."/>
            <person name="Roper C."/>
            <person name="Heimlech-Rivalta G."/>
        </authorList>
    </citation>
    <scope>NUCLEOTIDE SEQUENCE</scope>
    <source>
        <strain evidence="2">A02</strain>
    </source>
</reference>
<evidence type="ECO:0000313" key="3">
    <source>
        <dbReference type="Proteomes" id="UP001152087"/>
    </source>
</evidence>
<evidence type="ECO:0000256" key="1">
    <source>
        <dbReference type="SAM" id="MobiDB-lite"/>
    </source>
</evidence>
<proteinExistence type="predicted"/>
<sequence>MYGGSGAKMISLLDPVHLPPPAYDETEPPLPSAPILDRKRLRKDSRDERDEDIALI</sequence>
<feature type="compositionally biased region" description="Pro residues" evidence="1">
    <location>
        <begin position="17"/>
        <end position="32"/>
    </location>
</feature>
<keyword evidence="3" id="KW-1185">Reference proteome</keyword>
<organism evidence="2 3">
    <name type="scientific">Fusarium falciforme</name>
    <dbReference type="NCBI Taxonomy" id="195108"/>
    <lineage>
        <taxon>Eukaryota</taxon>
        <taxon>Fungi</taxon>
        <taxon>Dikarya</taxon>
        <taxon>Ascomycota</taxon>
        <taxon>Pezizomycotina</taxon>
        <taxon>Sordariomycetes</taxon>
        <taxon>Hypocreomycetidae</taxon>
        <taxon>Hypocreales</taxon>
        <taxon>Nectriaceae</taxon>
        <taxon>Fusarium</taxon>
        <taxon>Fusarium solani species complex</taxon>
    </lineage>
</organism>
<accession>A0A9W8QSL2</accession>
<comment type="caution">
    <text evidence="2">The sequence shown here is derived from an EMBL/GenBank/DDBJ whole genome shotgun (WGS) entry which is preliminary data.</text>
</comment>